<evidence type="ECO:0000256" key="5">
    <source>
        <dbReference type="ARBA" id="ARBA00022824"/>
    </source>
</evidence>
<dbReference type="GO" id="GO:0090435">
    <property type="term" value="P:protein localization to nuclear envelope"/>
    <property type="evidence" value="ECO:0007669"/>
    <property type="project" value="UniProtKB-ARBA"/>
</dbReference>
<evidence type="ECO:0000313" key="17">
    <source>
        <dbReference type="EMBL" id="CAH8382170.1"/>
    </source>
</evidence>
<dbReference type="GO" id="GO:0005789">
    <property type="term" value="C:endoplasmic reticulum membrane"/>
    <property type="evidence" value="ECO:0007669"/>
    <property type="project" value="UniProtKB-SubCell"/>
</dbReference>
<dbReference type="FunFam" id="2.60.120.260:FF:000096">
    <property type="entry name" value="SUN domain protein1"/>
    <property type="match status" value="1"/>
</dbReference>
<keyword evidence="4" id="KW-0812">Transmembrane</keyword>
<dbReference type="Proteomes" id="UP001642260">
    <property type="component" value="Unassembled WGS sequence"/>
</dbReference>
<dbReference type="GO" id="GO:0043495">
    <property type="term" value="F:protein-membrane adaptor activity"/>
    <property type="evidence" value="ECO:0007669"/>
    <property type="project" value="UniProtKB-ARBA"/>
</dbReference>
<comment type="caution">
    <text evidence="17">The sequence shown here is derived from an EMBL/GenBank/DDBJ whole genome shotgun (WGS) entry which is preliminary data.</text>
</comment>
<evidence type="ECO:0000256" key="3">
    <source>
        <dbReference type="ARBA" id="ARBA00022553"/>
    </source>
</evidence>
<evidence type="ECO:0000256" key="12">
    <source>
        <dbReference type="ARBA" id="ARBA00023242"/>
    </source>
</evidence>
<dbReference type="GO" id="GO:0070197">
    <property type="term" value="P:meiotic attachment of telomere to nuclear envelope"/>
    <property type="evidence" value="ECO:0007669"/>
    <property type="project" value="UniProtKB-ARBA"/>
</dbReference>
<dbReference type="GO" id="GO:0009524">
    <property type="term" value="C:phragmoplast"/>
    <property type="evidence" value="ECO:0007669"/>
    <property type="project" value="UniProtKB-SubCell"/>
</dbReference>
<keyword evidence="9" id="KW-0175">Coiled coil</keyword>
<evidence type="ECO:0000256" key="6">
    <source>
        <dbReference type="ARBA" id="ARBA00022968"/>
    </source>
</evidence>
<dbReference type="PROSITE" id="PS51469">
    <property type="entry name" value="SUN"/>
    <property type="match status" value="1"/>
</dbReference>
<organism evidence="17 18">
    <name type="scientific">Eruca vesicaria subsp. sativa</name>
    <name type="common">Garden rocket</name>
    <name type="synonym">Eruca sativa</name>
    <dbReference type="NCBI Taxonomy" id="29727"/>
    <lineage>
        <taxon>Eukaryota</taxon>
        <taxon>Viridiplantae</taxon>
        <taxon>Streptophyta</taxon>
        <taxon>Embryophyta</taxon>
        <taxon>Tracheophyta</taxon>
        <taxon>Spermatophyta</taxon>
        <taxon>Magnoliopsida</taxon>
        <taxon>eudicotyledons</taxon>
        <taxon>Gunneridae</taxon>
        <taxon>Pentapetalae</taxon>
        <taxon>rosids</taxon>
        <taxon>malvids</taxon>
        <taxon>Brassicales</taxon>
        <taxon>Brassicaceae</taxon>
        <taxon>Brassiceae</taxon>
        <taxon>Eruca</taxon>
    </lineage>
</organism>
<protein>
    <recommendedName>
        <fullName evidence="16">SUN domain-containing protein</fullName>
    </recommendedName>
</protein>
<dbReference type="Gene3D" id="2.60.120.260">
    <property type="entry name" value="Galactose-binding domain-like"/>
    <property type="match status" value="1"/>
</dbReference>
<reference evidence="17 18" key="1">
    <citation type="submission" date="2022-03" db="EMBL/GenBank/DDBJ databases">
        <authorList>
            <person name="Macdonald S."/>
            <person name="Ahmed S."/>
            <person name="Newling K."/>
        </authorList>
    </citation>
    <scope>NUCLEOTIDE SEQUENCE [LARGE SCALE GENOMIC DNA]</scope>
</reference>
<evidence type="ECO:0000256" key="9">
    <source>
        <dbReference type="ARBA" id="ARBA00023054"/>
    </source>
</evidence>
<keyword evidence="2" id="KW-0963">Cytoplasm</keyword>
<evidence type="ECO:0000259" key="16">
    <source>
        <dbReference type="PROSITE" id="PS51469"/>
    </source>
</evidence>
<dbReference type="GO" id="GO:0005637">
    <property type="term" value="C:nuclear inner membrane"/>
    <property type="evidence" value="ECO:0007669"/>
    <property type="project" value="UniProtKB-SubCell"/>
</dbReference>
<dbReference type="PANTHER" id="PTHR12911">
    <property type="entry name" value="SAD1/UNC-84-LIKE PROTEIN-RELATED"/>
    <property type="match status" value="1"/>
</dbReference>
<dbReference type="EMBL" id="CAKOAT010542932">
    <property type="protein sequence ID" value="CAH8382170.1"/>
    <property type="molecule type" value="Genomic_DNA"/>
</dbReference>
<dbReference type="AlphaFoldDB" id="A0ABC8LEV9"/>
<dbReference type="Pfam" id="PF07738">
    <property type="entry name" value="Sad1_UNC"/>
    <property type="match status" value="1"/>
</dbReference>
<keyword evidence="10" id="KW-0472">Membrane</keyword>
<dbReference type="PANTHER" id="PTHR12911:SF8">
    <property type="entry name" value="KLAROID PROTEIN-RELATED"/>
    <property type="match status" value="1"/>
</dbReference>
<keyword evidence="11" id="KW-0206">Cytoskeleton</keyword>
<evidence type="ECO:0000256" key="4">
    <source>
        <dbReference type="ARBA" id="ARBA00022692"/>
    </source>
</evidence>
<feature type="compositionally biased region" description="Polar residues" evidence="15">
    <location>
        <begin position="1"/>
        <end position="14"/>
    </location>
</feature>
<evidence type="ECO:0000256" key="2">
    <source>
        <dbReference type="ARBA" id="ARBA00022490"/>
    </source>
</evidence>
<dbReference type="InterPro" id="IPR012919">
    <property type="entry name" value="SUN_dom"/>
</dbReference>
<evidence type="ECO:0000256" key="11">
    <source>
        <dbReference type="ARBA" id="ARBA00023212"/>
    </source>
</evidence>
<proteinExistence type="predicted"/>
<feature type="region of interest" description="Disordered" evidence="15">
    <location>
        <begin position="1"/>
        <end position="43"/>
    </location>
</feature>
<evidence type="ECO:0000256" key="1">
    <source>
        <dbReference type="ARBA" id="ARBA00004648"/>
    </source>
</evidence>
<keyword evidence="7" id="KW-1133">Transmembrane helix</keyword>
<name>A0ABC8LEV9_ERUVS</name>
<dbReference type="InterPro" id="IPR045119">
    <property type="entry name" value="SUN1-5"/>
</dbReference>
<evidence type="ECO:0000313" key="18">
    <source>
        <dbReference type="Proteomes" id="UP001642260"/>
    </source>
</evidence>
<evidence type="ECO:0000256" key="13">
    <source>
        <dbReference type="ARBA" id="ARBA00037816"/>
    </source>
</evidence>
<evidence type="ECO:0000256" key="7">
    <source>
        <dbReference type="ARBA" id="ARBA00022989"/>
    </source>
</evidence>
<dbReference type="GO" id="GO:0051291">
    <property type="term" value="P:protein heterooligomerization"/>
    <property type="evidence" value="ECO:0007669"/>
    <property type="project" value="UniProtKB-ARBA"/>
</dbReference>
<feature type="compositionally biased region" description="Low complexity" evidence="15">
    <location>
        <begin position="65"/>
        <end position="79"/>
    </location>
</feature>
<dbReference type="GO" id="GO:0051260">
    <property type="term" value="P:protein homooligomerization"/>
    <property type="evidence" value="ECO:0007669"/>
    <property type="project" value="UniProtKB-ARBA"/>
</dbReference>
<sequence>MSASTMSLTATPSKRTPIVTGDKKFDFPQSESLANGESTKDPNLAETVIDRTKGQDLGPITRRVAASTANGTNTTTSTQRRTRKVTATPKSEKARWKRVVRVFAKQLVALLIIAGLIQMTRKLLSPSSSSSSSSSPTSLFETEMAFSGLESRIAEVDGLVKATTSTMQVQVELLDKKIEKEAKVIRQELETKGSSFYNELRKIESKTELLEKSVKEVNAKPFVLRDEFEKVYEELKKGNNVDDSLFSEVSIDEMRAYARDMMEREIEKHAADGLGRVDYALASGGGFVMKHSDPYLVGKGSSWFATTSRRAHSNAVKMLSPSFGEPGQCFALKGSSGFVQIRLRGPIVPEAFTLEHVAKSVAYDRSSAPKDCVVSGWLQGQESSEETEKMQLLTEFTYDLDRSNAQTFNVLDSSDSGLVDTIRLDFTSNHGSDSHTCIYRFRVHGRAPEPVSVVETQQA</sequence>
<evidence type="ECO:0000256" key="14">
    <source>
        <dbReference type="ARBA" id="ARBA00060413"/>
    </source>
</evidence>
<feature type="region of interest" description="Disordered" evidence="15">
    <location>
        <begin position="65"/>
        <end position="90"/>
    </location>
</feature>
<dbReference type="GO" id="GO:0006997">
    <property type="term" value="P:nucleus organization"/>
    <property type="evidence" value="ECO:0007669"/>
    <property type="project" value="UniProtKB-ARBA"/>
</dbReference>
<evidence type="ECO:0000256" key="8">
    <source>
        <dbReference type="ARBA" id="ARBA00022990"/>
    </source>
</evidence>
<keyword evidence="8" id="KW-0007">Acetylation</keyword>
<keyword evidence="12" id="KW-0539">Nucleus</keyword>
<feature type="domain" description="SUN" evidence="16">
    <location>
        <begin position="284"/>
        <end position="448"/>
    </location>
</feature>
<keyword evidence="3" id="KW-0597">Phosphoprotein</keyword>
<keyword evidence="6" id="KW-0735">Signal-anchor</keyword>
<evidence type="ECO:0000256" key="15">
    <source>
        <dbReference type="SAM" id="MobiDB-lite"/>
    </source>
</evidence>
<evidence type="ECO:0000256" key="10">
    <source>
        <dbReference type="ARBA" id="ARBA00023136"/>
    </source>
</evidence>
<comment type="subcellular location">
    <subcellularLocation>
        <location evidence="14">Cytoplasm</location>
        <location evidence="14">Cytoskeleton</location>
        <location evidence="14">Phragmoplast</location>
    </subcellularLocation>
    <subcellularLocation>
        <location evidence="1">Endoplasmic reticulum membrane</location>
        <topology evidence="1">Single-pass type II membrane protein</topology>
    </subcellularLocation>
    <subcellularLocation>
        <location evidence="13">Nucleus inner membrane</location>
        <topology evidence="13">Single-pass type II membrane protein</topology>
    </subcellularLocation>
</comment>
<accession>A0ABC8LEV9</accession>
<keyword evidence="5" id="KW-0256">Endoplasmic reticulum</keyword>
<gene>
    <name evidence="17" type="ORF">ERUC_LOCUS34653</name>
</gene>
<keyword evidence="18" id="KW-1185">Reference proteome</keyword>